<reference evidence="1" key="1">
    <citation type="submission" date="2020-06" db="EMBL/GenBank/DDBJ databases">
        <authorList>
            <person name="Li T."/>
            <person name="Hu X."/>
            <person name="Zhang T."/>
            <person name="Song X."/>
            <person name="Zhang H."/>
            <person name="Dai N."/>
            <person name="Sheng W."/>
            <person name="Hou X."/>
            <person name="Wei L."/>
        </authorList>
    </citation>
    <scope>NUCLEOTIDE SEQUENCE</scope>
    <source>
        <strain evidence="1">KEN8</strain>
        <tissue evidence="1">Leaf</tissue>
    </source>
</reference>
<reference evidence="1" key="2">
    <citation type="journal article" date="2024" name="Plant">
        <title>Genomic evolution and insights into agronomic trait innovations of Sesamum species.</title>
        <authorList>
            <person name="Miao H."/>
            <person name="Wang L."/>
            <person name="Qu L."/>
            <person name="Liu H."/>
            <person name="Sun Y."/>
            <person name="Le M."/>
            <person name="Wang Q."/>
            <person name="Wei S."/>
            <person name="Zheng Y."/>
            <person name="Lin W."/>
            <person name="Duan Y."/>
            <person name="Cao H."/>
            <person name="Xiong S."/>
            <person name="Wang X."/>
            <person name="Wei L."/>
            <person name="Li C."/>
            <person name="Ma Q."/>
            <person name="Ju M."/>
            <person name="Zhao R."/>
            <person name="Li G."/>
            <person name="Mu C."/>
            <person name="Tian Q."/>
            <person name="Mei H."/>
            <person name="Zhang T."/>
            <person name="Gao T."/>
            <person name="Zhang H."/>
        </authorList>
    </citation>
    <scope>NUCLEOTIDE SEQUENCE</scope>
    <source>
        <strain evidence="1">KEN8</strain>
    </source>
</reference>
<gene>
    <name evidence="1" type="ORF">Scaly_0043600</name>
</gene>
<dbReference type="Gene3D" id="3.10.10.10">
    <property type="entry name" value="HIV Type 1 Reverse Transcriptase, subunit A, domain 1"/>
    <property type="match status" value="1"/>
</dbReference>
<name>A0AAW2SUL7_9LAMI</name>
<dbReference type="PANTHER" id="PTHR15503:SF22">
    <property type="entry name" value="TRANSPOSON TY3-I GAG POLYPROTEIN"/>
    <property type="match status" value="1"/>
</dbReference>
<dbReference type="PANTHER" id="PTHR15503">
    <property type="entry name" value="LDOC1 RELATED"/>
    <property type="match status" value="1"/>
</dbReference>
<organism evidence="1">
    <name type="scientific">Sesamum calycinum</name>
    <dbReference type="NCBI Taxonomy" id="2727403"/>
    <lineage>
        <taxon>Eukaryota</taxon>
        <taxon>Viridiplantae</taxon>
        <taxon>Streptophyta</taxon>
        <taxon>Embryophyta</taxon>
        <taxon>Tracheophyta</taxon>
        <taxon>Spermatophyta</taxon>
        <taxon>Magnoliopsida</taxon>
        <taxon>eudicotyledons</taxon>
        <taxon>Gunneridae</taxon>
        <taxon>Pentapetalae</taxon>
        <taxon>asterids</taxon>
        <taxon>lamiids</taxon>
        <taxon>Lamiales</taxon>
        <taxon>Pedaliaceae</taxon>
        <taxon>Sesamum</taxon>
    </lineage>
</organism>
<dbReference type="AlphaFoldDB" id="A0AAW2SUL7"/>
<comment type="caution">
    <text evidence="1">The sequence shown here is derived from an EMBL/GenBank/DDBJ whole genome shotgun (WGS) entry which is preliminary data.</text>
</comment>
<sequence length="336" mass="37138">MLLLLDDPLNLFDTCPDSEDVPSSPEAAFTDGVLFQLSPAAVSGFSSPSPQYHSTSGGDLPLLGGILTSVFPRTRWQRRHLHCSGVCRDVPLLLQYNFSVSLYVIPIFGADIVLGVQWLSSLGLFISDFSVPSMQFAHNGHWVTLTGSPSSTPRFASYSHVCRFAATDSIQSLCLLSITDLSSNSDSSPHSLSAPVHPDIRPLLDQYTSVFSVPRGLPPHRPQDHHIFLLPNQSPVNIKPYIYPHFQKDIMTQMITDMLHEGIITPSTSPFSSLVLLVRKKDGTWRFCVDYRALNVVTVPDRFPIPTVDELLDELHDAKIDAAQDRTGDLQCVKLT</sequence>
<accession>A0AAW2SUL7</accession>
<dbReference type="SUPFAM" id="SSF56672">
    <property type="entry name" value="DNA/RNA polymerases"/>
    <property type="match status" value="1"/>
</dbReference>
<evidence type="ECO:0000313" key="1">
    <source>
        <dbReference type="EMBL" id="KAL0395952.1"/>
    </source>
</evidence>
<dbReference type="InterPro" id="IPR032567">
    <property type="entry name" value="RTL1-rel"/>
</dbReference>
<proteinExistence type="predicted"/>
<protein>
    <submittedName>
        <fullName evidence="1">Transposon Ty3-G Gag-Pol polyprotein</fullName>
    </submittedName>
</protein>
<dbReference type="InterPro" id="IPR043502">
    <property type="entry name" value="DNA/RNA_pol_sf"/>
</dbReference>
<dbReference type="EMBL" id="JACGWM010000001">
    <property type="protein sequence ID" value="KAL0395952.1"/>
    <property type="molecule type" value="Genomic_DNA"/>
</dbReference>